<keyword evidence="2" id="KW-1185">Reference proteome</keyword>
<proteinExistence type="predicted"/>
<protein>
    <submittedName>
        <fullName evidence="1">Uncharacterized protein</fullName>
    </submittedName>
</protein>
<evidence type="ECO:0000313" key="2">
    <source>
        <dbReference type="Proteomes" id="UP000316921"/>
    </source>
</evidence>
<reference evidence="1 2" key="1">
    <citation type="submission" date="2019-02" db="EMBL/GenBank/DDBJ databases">
        <title>Deep-cultivation of Planctomycetes and their phenomic and genomic characterization uncovers novel biology.</title>
        <authorList>
            <person name="Wiegand S."/>
            <person name="Jogler M."/>
            <person name="Boedeker C."/>
            <person name="Pinto D."/>
            <person name="Vollmers J."/>
            <person name="Rivas-Marin E."/>
            <person name="Kohn T."/>
            <person name="Peeters S.H."/>
            <person name="Heuer A."/>
            <person name="Rast P."/>
            <person name="Oberbeckmann S."/>
            <person name="Bunk B."/>
            <person name="Jeske O."/>
            <person name="Meyerdierks A."/>
            <person name="Storesund J.E."/>
            <person name="Kallscheuer N."/>
            <person name="Luecker S."/>
            <person name="Lage O.M."/>
            <person name="Pohl T."/>
            <person name="Merkel B.J."/>
            <person name="Hornburger P."/>
            <person name="Mueller R.-W."/>
            <person name="Bruemmer F."/>
            <person name="Labrenz M."/>
            <person name="Spormann A.M."/>
            <person name="Op den Camp H."/>
            <person name="Overmann J."/>
            <person name="Amann R."/>
            <person name="Jetten M.S.M."/>
            <person name="Mascher T."/>
            <person name="Medema M.H."/>
            <person name="Devos D.P."/>
            <person name="Kaster A.-K."/>
            <person name="Ovreas L."/>
            <person name="Rohde M."/>
            <person name="Galperin M.Y."/>
            <person name="Jogler C."/>
        </authorList>
    </citation>
    <scope>NUCLEOTIDE SEQUENCE [LARGE SCALE GENOMIC DNA]</scope>
    <source>
        <strain evidence="1 2">Pla133</strain>
    </source>
</reference>
<evidence type="ECO:0000313" key="1">
    <source>
        <dbReference type="EMBL" id="QDU68202.1"/>
    </source>
</evidence>
<dbReference type="Proteomes" id="UP000316921">
    <property type="component" value="Chromosome"/>
</dbReference>
<name>A0A518BMJ4_9BACT</name>
<dbReference type="EMBL" id="CP036287">
    <property type="protein sequence ID" value="QDU68202.1"/>
    <property type="molecule type" value="Genomic_DNA"/>
</dbReference>
<gene>
    <name evidence="1" type="ORF">Pla133_32960</name>
</gene>
<dbReference type="KEGG" id="pbap:Pla133_32960"/>
<accession>A0A518BMJ4</accession>
<dbReference type="AlphaFoldDB" id="A0A518BMJ4"/>
<sequence length="282" mass="31051">MAKAAKKPKPGPGQDPESWPALLWRFFARHPKVVTVCAIALAAAYVCVKVVGWEGIGQTLGFGSGRVEIERPFELLSVTISLRQSDGIFDGQEERHLDVRTLYTIRGVQGLSATSDAMTKRYTKSDAREVRPWRGTVEEAVKSVGPTNRETIARFGIEPGEVKSLVFGSEVVFDLPFTAGDTRRAIRDIVTLGPGEAWWGYPNHHGMTIPVVTIIIESPTNDLELTGERPAFRVLADGSVDHKKASVGPPVASAGTEAIWASWRDVREDELVAFRYKWGPRK</sequence>
<organism evidence="1 2">
    <name type="scientific">Engelhardtia mirabilis</name>
    <dbReference type="NCBI Taxonomy" id="2528011"/>
    <lineage>
        <taxon>Bacteria</taxon>
        <taxon>Pseudomonadati</taxon>
        <taxon>Planctomycetota</taxon>
        <taxon>Planctomycetia</taxon>
        <taxon>Planctomycetia incertae sedis</taxon>
        <taxon>Engelhardtia</taxon>
    </lineage>
</organism>